<dbReference type="Proteomes" id="UP001056635">
    <property type="component" value="Chromosome"/>
</dbReference>
<feature type="transmembrane region" description="Helical" evidence="1">
    <location>
        <begin position="503"/>
        <end position="524"/>
    </location>
</feature>
<feature type="transmembrane region" description="Helical" evidence="1">
    <location>
        <begin position="71"/>
        <end position="92"/>
    </location>
</feature>
<feature type="transmembrane region" description="Helical" evidence="1">
    <location>
        <begin position="373"/>
        <end position="391"/>
    </location>
</feature>
<evidence type="ECO:0000313" key="3">
    <source>
        <dbReference type="Proteomes" id="UP001056635"/>
    </source>
</evidence>
<accession>A0ABY4RCA1</accession>
<evidence type="ECO:0008006" key="4">
    <source>
        <dbReference type="Google" id="ProtNLM"/>
    </source>
</evidence>
<keyword evidence="3" id="KW-1185">Reference proteome</keyword>
<reference evidence="2" key="1">
    <citation type="submission" date="2021-09" db="EMBL/GenBank/DDBJ databases">
        <title>First case of bloodstream infection caused by Mixta hanseatica sp. nov., a member of the Erwiniaceae family.</title>
        <authorList>
            <person name="Both A."/>
            <person name="Huang J."/>
            <person name="Wenzel P."/>
            <person name="Aepfelbacher M."/>
            <person name="Rohde H."/>
            <person name="Christner M."/>
            <person name="Hentschke M."/>
        </authorList>
    </citation>
    <scope>NUCLEOTIDE SEQUENCE</scope>
    <source>
        <strain evidence="2">X22927</strain>
    </source>
</reference>
<protein>
    <recommendedName>
        <fullName evidence="4">Membrane protein 6-pyruvoyl-tetrahydropterin synthase-related domain-containing protein</fullName>
    </recommendedName>
</protein>
<dbReference type="EMBL" id="CP082904">
    <property type="protein sequence ID" value="UQY45312.1"/>
    <property type="molecule type" value="Genomic_DNA"/>
</dbReference>
<feature type="transmembrane region" description="Helical" evidence="1">
    <location>
        <begin position="152"/>
        <end position="169"/>
    </location>
</feature>
<evidence type="ECO:0000313" key="2">
    <source>
        <dbReference type="EMBL" id="UQY45312.1"/>
    </source>
</evidence>
<feature type="transmembrane region" description="Helical" evidence="1">
    <location>
        <begin position="347"/>
        <end position="367"/>
    </location>
</feature>
<feature type="transmembrane region" description="Helical" evidence="1">
    <location>
        <begin position="124"/>
        <end position="140"/>
    </location>
</feature>
<gene>
    <name evidence="2" type="ORF">K6958_06450</name>
</gene>
<dbReference type="RefSeq" id="WP_249893883.1">
    <property type="nucleotide sequence ID" value="NZ_CP082904.1"/>
</dbReference>
<feature type="transmembrane region" description="Helical" evidence="1">
    <location>
        <begin position="284"/>
        <end position="303"/>
    </location>
</feature>
<evidence type="ECO:0000256" key="1">
    <source>
        <dbReference type="SAM" id="Phobius"/>
    </source>
</evidence>
<feature type="transmembrane region" description="Helical" evidence="1">
    <location>
        <begin position="217"/>
        <end position="243"/>
    </location>
</feature>
<keyword evidence="1" id="KW-0472">Membrane</keyword>
<keyword evidence="1" id="KW-0812">Transmembrane</keyword>
<name>A0ABY4RCA1_9GAMM</name>
<organism evidence="2 3">
    <name type="scientific">Mixta hanseatica</name>
    <dbReference type="NCBI Taxonomy" id="2872648"/>
    <lineage>
        <taxon>Bacteria</taxon>
        <taxon>Pseudomonadati</taxon>
        <taxon>Pseudomonadota</taxon>
        <taxon>Gammaproteobacteria</taxon>
        <taxon>Enterobacterales</taxon>
        <taxon>Erwiniaceae</taxon>
        <taxon>Mixta</taxon>
    </lineage>
</organism>
<sequence length="532" mass="60407">MKRNRHIVLFALASLFVLLYPCFMGGTFYSYDAMAHFQRMKDINNQLYHINMPPLFDYYSDNWYGYSWNMFYPPLSAYLMGLIKAFSLYSISDVTQFKISIAVIIIIAFASMYLSSFTVLRCRYYAAIAAILFVGSGYFLNDAYIRIDAGELMAMAFAPMIITGARAIIKDVEGKALFPLGVLAVLLSNIPSFIVCLIYITLYFTINVRMATNKQNLIYIAKCIIFVSAASLFFTIPLIYHFFKGDVFAFHALAVSYNTIGKFGVSITELIFSEPLTTGMTTKGLVISSGLVLNILLFCYLFKSFIPDSLGTKSIAIIALLFFAASTNLFPWYMISEKTPLIRFIQFPWRLMLIAVPATVIVSVFFLKSINSTILNATILTFSFIFSFFPMQSAMQNRVDEIRHHEFHDYMNTDFEDAKERNISKIQEIKNKPYLLAIIHSWSSITFKVSASESGEIELPVMYYAGYQAKYNGSKIPVSSSEDGITIINGPIQGDVELSYNKLITLIPFIFSSLFILLSLLLYLRKSRKKPR</sequence>
<keyword evidence="1" id="KW-1133">Transmembrane helix</keyword>
<feature type="transmembrane region" description="Helical" evidence="1">
    <location>
        <begin position="181"/>
        <end position="205"/>
    </location>
</feature>
<feature type="transmembrane region" description="Helical" evidence="1">
    <location>
        <begin position="99"/>
        <end position="118"/>
    </location>
</feature>
<feature type="transmembrane region" description="Helical" evidence="1">
    <location>
        <begin position="315"/>
        <end position="335"/>
    </location>
</feature>
<proteinExistence type="predicted"/>